<dbReference type="Proteomes" id="UP001165080">
    <property type="component" value="Unassembled WGS sequence"/>
</dbReference>
<feature type="compositionally biased region" description="Basic residues" evidence="1">
    <location>
        <begin position="520"/>
        <end position="532"/>
    </location>
</feature>
<feature type="compositionally biased region" description="Low complexity" evidence="1">
    <location>
        <begin position="1166"/>
        <end position="1178"/>
    </location>
</feature>
<feature type="compositionally biased region" description="Low complexity" evidence="1">
    <location>
        <begin position="936"/>
        <end position="948"/>
    </location>
</feature>
<feature type="compositionally biased region" description="Basic residues" evidence="1">
    <location>
        <begin position="552"/>
        <end position="562"/>
    </location>
</feature>
<feature type="compositionally biased region" description="Low complexity" evidence="1">
    <location>
        <begin position="998"/>
        <end position="1013"/>
    </location>
</feature>
<dbReference type="EMBL" id="BRXU01000009">
    <property type="protein sequence ID" value="GLC54088.1"/>
    <property type="molecule type" value="Genomic_DNA"/>
</dbReference>
<feature type="compositionally biased region" description="Low complexity" evidence="1">
    <location>
        <begin position="854"/>
        <end position="872"/>
    </location>
</feature>
<feature type="compositionally biased region" description="Low complexity" evidence="1">
    <location>
        <begin position="494"/>
        <end position="506"/>
    </location>
</feature>
<comment type="caution">
    <text evidence="2">The sequence shown here is derived from an EMBL/GenBank/DDBJ whole genome shotgun (WGS) entry which is preliminary data.</text>
</comment>
<evidence type="ECO:0000256" key="1">
    <source>
        <dbReference type="SAM" id="MobiDB-lite"/>
    </source>
</evidence>
<sequence>MTTQSCLYLGGLLPGRHCSSCGIDHNHIPLESELQEFLIDEGIGKGLASAFLRAFVFDKRCAPGSNADYTTQCSCTCNGQKFTFRANLLHVLVQVTFLKRKGLWHGDDEEWFASYAAEAFHVRSRLKPQLGGVSGGGVLDLQGLTHLPRLQQAAAKHLRTYLDRSWFQQWIALVERHGASARVQQGSVLWQPPAHQQQDKGFLAQLVGRVFEAGSAFPVQGIVPCIALAAGVEPDGLRVSMAHLVHSDGYLSEMVLDNERTSPAWRALISGKLNVEDLPELQTSIGLCTAVRVATVAVSQMRQQELALHLVQPSSVWLYPGFSEPFTVDMPYQPPACLEFGASTSQCKPLHLNLHQQGCKMGGFRLVAGYDVMPTGFLDSASPKVLLSANPDGTIVCLPLFLKPQASSHAPSVSLSEVLLHRLVGRSSAGGRLAGSHGVAGAPTDTAAAPVPPPPPDPDEPQTGIRQSPCGAVRQRQASKRGRKDATDATYSPSGSSSDSGITSSDGGDDCSDDTGCGVRGRKPASRGRAGRRGGSNAQRKSTRQSSAAPARRTRGPAKRGRGMGPTGARVLSPTRDRVAQRLITPPTYVAEPPENPAVSISSIAELYPYKQMPCGNWSFSPPAPKQFAVTARVLNNLAKRAAAGESAAEEDLRSAEKMVCLVLGLDYAEVSRDGYNKSEHAWRRRFIINIVDRLSAMQPEVKNTFPTYWSKSMEIMKDMLEYPTVYKLTETEVAMYGSRSAVATSGKALTFIERLQEPAAAAGGTEAPPDLARGVDGELHFPPTAAADEAGAGGAAGAQAADTSPHVQAQPEGRRARATTRSQAAAAPLPLRPKPASRSRGRSRLGTAGGRLPSSPAAVAGDAVASEAGAALQSADASPRVQEPAAAAGGTEAPPDLARGVDGELHFPPAAAADEHGAGGAAGAQAADTSPRVQEPAAAAGGTEAPPDLARGVDGELHFPPAAAADEHGAGGAAGAQAADTSPRVQAQPEGRRAKATTRSQAAAAPLPLRPKPASRSRGRSRLGTAGGRLPSSPAAVAGDAVASEAGAALQSADASPRVQEPAAAAGGTEAPPDLARGVDGELHFPPAAAADEHGAGGAAGAQAADTSPRVQEPAAAAGGTEAPPDLARGVDGELHFPPAAAADEHGAGGAAGAQAADTSPRVQEPAAAAGGTEAPPDLARGVDGELHFPPAAAADEHGAGGAAGAQAADTSPRVQEPAAAAGGTEAPPDLARGVDGELHFPPAAAADEHGAGGAAGAQAADTSPRVQEPAAAAGGTEAPPDLARGVDGELHFPPAAAADEHGAGGAAGAQAADTSPRVQEPAAAAGGTEAPPDLARGVDGELHFPPAAAADEHGAGGAAGAQAADTSPRVQEPAAAAGGTEAPPDLARGVDGELHFPPAAAADEHGAGGAAGAQAADTSPRVQEPAAAAGGTEAPPDLARGVDGELHFPPAAAADEHGAGGAAGAQAADTSPRVQATAGTPAAGVQALLSQLLDSDGVVRLSAIGSNADLLITASYQLVGEVLAPKVLKPASEAIQAVHSRWPHMENRLGGGANGGPGLYGTLACKGISTVFALLVLLTGMCSYSVLVDPGAGLGRALVHAVLLGLRRAWGFELDAGRASQAVGACCKTLCRSFLKSHGKLAARYLASWWPRVQHASVAELPPDCFDGSTHLYTFWEGWTPDDREELAAKVNASKDLKGLAFVQHSEVNMQESIVDAGFRDLVLVAVCTGLGMSGSGRKFTAYIFKRLPSA</sequence>
<feature type="compositionally biased region" description="Low complexity" evidence="1">
    <location>
        <begin position="820"/>
        <end position="835"/>
    </location>
</feature>
<protein>
    <submittedName>
        <fullName evidence="2">Uncharacterized protein</fullName>
    </submittedName>
</protein>
<feature type="compositionally biased region" description="Low complexity" evidence="1">
    <location>
        <begin position="1270"/>
        <end position="1282"/>
    </location>
</feature>
<feature type="compositionally biased region" description="Low complexity" evidence="1">
    <location>
        <begin position="1218"/>
        <end position="1230"/>
    </location>
</feature>
<feature type="compositionally biased region" description="Polar residues" evidence="1">
    <location>
        <begin position="537"/>
        <end position="548"/>
    </location>
</feature>
<proteinExistence type="predicted"/>
<feature type="compositionally biased region" description="Low complexity" evidence="1">
    <location>
        <begin position="1032"/>
        <end position="1050"/>
    </location>
</feature>
<gene>
    <name evidence="2" type="primary">PLEST001584</name>
    <name evidence="2" type="ORF">PLESTB_000822500</name>
</gene>
<feature type="compositionally biased region" description="Low complexity" evidence="1">
    <location>
        <begin position="1426"/>
        <end position="1438"/>
    </location>
</feature>
<keyword evidence="3" id="KW-1185">Reference proteome</keyword>
<name>A0A9W6F2C7_9CHLO</name>
<feature type="region of interest" description="Disordered" evidence="1">
    <location>
        <begin position="760"/>
        <end position="1480"/>
    </location>
</feature>
<evidence type="ECO:0000313" key="2">
    <source>
        <dbReference type="EMBL" id="GLC54088.1"/>
    </source>
</evidence>
<evidence type="ECO:0000313" key="3">
    <source>
        <dbReference type="Proteomes" id="UP001165080"/>
    </source>
</evidence>
<reference evidence="2 3" key="1">
    <citation type="journal article" date="2023" name="Commun. Biol.">
        <title>Reorganization of the ancestral sex-determining regions during the evolution of trioecy in Pleodorina starrii.</title>
        <authorList>
            <person name="Takahashi K."/>
            <person name="Suzuki S."/>
            <person name="Kawai-Toyooka H."/>
            <person name="Yamamoto K."/>
            <person name="Hamaji T."/>
            <person name="Ootsuki R."/>
            <person name="Yamaguchi H."/>
            <person name="Kawachi M."/>
            <person name="Higashiyama T."/>
            <person name="Nozaki H."/>
        </authorList>
    </citation>
    <scope>NUCLEOTIDE SEQUENCE [LARGE SCALE GENOMIC DNA]</scope>
    <source>
        <strain evidence="2 3">NIES-4479</strain>
    </source>
</reference>
<feature type="compositionally biased region" description="Low complexity" evidence="1">
    <location>
        <begin position="430"/>
        <end position="449"/>
    </location>
</feature>
<feature type="region of interest" description="Disordered" evidence="1">
    <location>
        <begin position="430"/>
        <end position="578"/>
    </location>
</feature>
<feature type="compositionally biased region" description="Low complexity" evidence="1">
    <location>
        <begin position="760"/>
        <end position="770"/>
    </location>
</feature>
<feature type="compositionally biased region" description="Low complexity" evidence="1">
    <location>
        <begin position="884"/>
        <end position="896"/>
    </location>
</feature>
<feature type="compositionally biased region" description="Low complexity" evidence="1">
    <location>
        <begin position="1062"/>
        <end position="1074"/>
    </location>
</feature>
<feature type="compositionally biased region" description="Low complexity" evidence="1">
    <location>
        <begin position="1374"/>
        <end position="1386"/>
    </location>
</feature>
<organism evidence="2 3">
    <name type="scientific">Pleodorina starrii</name>
    <dbReference type="NCBI Taxonomy" id="330485"/>
    <lineage>
        <taxon>Eukaryota</taxon>
        <taxon>Viridiplantae</taxon>
        <taxon>Chlorophyta</taxon>
        <taxon>core chlorophytes</taxon>
        <taxon>Chlorophyceae</taxon>
        <taxon>CS clade</taxon>
        <taxon>Chlamydomonadales</taxon>
        <taxon>Volvocaceae</taxon>
        <taxon>Pleodorina</taxon>
    </lineage>
</organism>
<accession>A0A9W6F2C7</accession>
<feature type="compositionally biased region" description="Low complexity" evidence="1">
    <location>
        <begin position="1322"/>
        <end position="1334"/>
    </location>
</feature>
<feature type="compositionally biased region" description="Low complexity" evidence="1">
    <location>
        <begin position="1114"/>
        <end position="1126"/>
    </location>
</feature>